<evidence type="ECO:0000313" key="2">
    <source>
        <dbReference type="Proteomes" id="UP000095192"/>
    </source>
</evidence>
<dbReference type="SUPFAM" id="SSF46785">
    <property type="entry name" value="Winged helix' DNA-binding domain"/>
    <property type="match status" value="1"/>
</dbReference>
<dbReference type="Gene3D" id="1.10.10.10">
    <property type="entry name" value="Winged helix-like DNA-binding domain superfamily/Winged helix DNA-binding domain"/>
    <property type="match status" value="1"/>
</dbReference>
<dbReference type="InterPro" id="IPR036388">
    <property type="entry name" value="WH-like_DNA-bd_sf"/>
</dbReference>
<dbReference type="InterPro" id="IPR036390">
    <property type="entry name" value="WH_DNA-bd_sf"/>
</dbReference>
<evidence type="ECO:0000313" key="1">
    <source>
        <dbReference type="EMBL" id="OEH76457.1"/>
    </source>
</evidence>
<name>A0A1D3CZ29_9EIME</name>
<accession>A0A1D3CZ29</accession>
<comment type="caution">
    <text evidence="1">The sequence shown here is derived from an EMBL/GenBank/DDBJ whole genome shotgun (WGS) entry which is preliminary data.</text>
</comment>
<protein>
    <submittedName>
        <fullName evidence="1">Uncharacterized protein</fullName>
    </submittedName>
</protein>
<dbReference type="AlphaFoldDB" id="A0A1D3CZ29"/>
<sequence>MARRGAASSDTIAASFTPAEFVPSRTLTAQSKSISLSLIKVPKFVAESWRSAVADATAGILKNDNGKPLSFCSVLCFCSTSLYQRCADNPDKPESFISCLLCFFALVSASDSPDTLFPSLLCTLFEQQVLIVRDPLTGGACHLESIFLQNDKSLVLQKNGKQLLDVIGELQSRTNFQPKLDHRYQQVLHKRHVAEDLHKSRGTVEEMRRDPGLDSLHTLFQFYTPRASLSAEENAKRGLESISRAKAKQKRGAVLDADSLKVKLFKMFDAAGASGLQLKQIASQTQQPLSHVKMIVEEIAEQRKRLSDRKAVYFLKQQYSIVQKVCNTISCLLSLLSAAVGEEPPVAKKPKLN</sequence>
<dbReference type="InParanoid" id="A0A1D3CZ29"/>
<dbReference type="VEuPathDB" id="ToxoDB:cyc_03123"/>
<gene>
    <name evidence="1" type="ORF">cyc_03123</name>
</gene>
<keyword evidence="2" id="KW-1185">Reference proteome</keyword>
<organism evidence="1 2">
    <name type="scientific">Cyclospora cayetanensis</name>
    <dbReference type="NCBI Taxonomy" id="88456"/>
    <lineage>
        <taxon>Eukaryota</taxon>
        <taxon>Sar</taxon>
        <taxon>Alveolata</taxon>
        <taxon>Apicomplexa</taxon>
        <taxon>Conoidasida</taxon>
        <taxon>Coccidia</taxon>
        <taxon>Eucoccidiorida</taxon>
        <taxon>Eimeriorina</taxon>
        <taxon>Eimeriidae</taxon>
        <taxon>Cyclospora</taxon>
    </lineage>
</organism>
<dbReference type="Proteomes" id="UP000095192">
    <property type="component" value="Unassembled WGS sequence"/>
</dbReference>
<reference evidence="1 2" key="1">
    <citation type="journal article" date="2016" name="BMC Genomics">
        <title>Comparative genomics reveals Cyclospora cayetanensis possesses coccidia-like metabolism and invasion components but unique surface antigens.</title>
        <authorList>
            <person name="Liu S."/>
            <person name="Wang L."/>
            <person name="Zheng H."/>
            <person name="Xu Z."/>
            <person name="Roellig D.M."/>
            <person name="Li N."/>
            <person name="Frace M.A."/>
            <person name="Tang K."/>
            <person name="Arrowood M.J."/>
            <person name="Moss D.M."/>
            <person name="Zhang L."/>
            <person name="Feng Y."/>
            <person name="Xiao L."/>
        </authorList>
    </citation>
    <scope>NUCLEOTIDE SEQUENCE [LARGE SCALE GENOMIC DNA]</scope>
    <source>
        <strain evidence="1 2">CHN_HEN01</strain>
    </source>
</reference>
<dbReference type="VEuPathDB" id="ToxoDB:LOC34619873"/>
<dbReference type="EMBL" id="JROU02001456">
    <property type="protein sequence ID" value="OEH76457.1"/>
    <property type="molecule type" value="Genomic_DNA"/>
</dbReference>
<proteinExistence type="predicted"/>